<dbReference type="EMBL" id="JBHUII010000004">
    <property type="protein sequence ID" value="MFD2205417.1"/>
    <property type="molecule type" value="Genomic_DNA"/>
</dbReference>
<keyword evidence="3" id="KW-1185">Reference proteome</keyword>
<dbReference type="Proteomes" id="UP001597294">
    <property type="component" value="Unassembled WGS sequence"/>
</dbReference>
<sequence>MGTFSIFHWLIVLVVLFIIFGLPLLAVIFEKSEKRITRLVFLYWIIAYFGGAFFIETLGDLTGFTEIADPAIGIFILAMSYPFYQRVVRRARDAEMSKKIAYISVIPIVYFICFLILIIKPSKEPPNEDVFA</sequence>
<organism evidence="2 3">
    <name type="scientific">Kiloniella antarctica</name>
    <dbReference type="NCBI Taxonomy" id="1550907"/>
    <lineage>
        <taxon>Bacteria</taxon>
        <taxon>Pseudomonadati</taxon>
        <taxon>Pseudomonadota</taxon>
        <taxon>Alphaproteobacteria</taxon>
        <taxon>Rhodospirillales</taxon>
        <taxon>Kiloniellaceae</taxon>
        <taxon>Kiloniella</taxon>
    </lineage>
</organism>
<evidence type="ECO:0000256" key="1">
    <source>
        <dbReference type="SAM" id="Phobius"/>
    </source>
</evidence>
<feature type="transmembrane region" description="Helical" evidence="1">
    <location>
        <begin position="100"/>
        <end position="119"/>
    </location>
</feature>
<accession>A0ABW5BH69</accession>
<dbReference type="RefSeq" id="WP_380250006.1">
    <property type="nucleotide sequence ID" value="NZ_JBHUII010000004.1"/>
</dbReference>
<evidence type="ECO:0000313" key="3">
    <source>
        <dbReference type="Proteomes" id="UP001597294"/>
    </source>
</evidence>
<reference evidence="3" key="1">
    <citation type="journal article" date="2019" name="Int. J. Syst. Evol. Microbiol.">
        <title>The Global Catalogue of Microorganisms (GCM) 10K type strain sequencing project: providing services to taxonomists for standard genome sequencing and annotation.</title>
        <authorList>
            <consortium name="The Broad Institute Genomics Platform"/>
            <consortium name="The Broad Institute Genome Sequencing Center for Infectious Disease"/>
            <person name="Wu L."/>
            <person name="Ma J."/>
        </authorList>
    </citation>
    <scope>NUCLEOTIDE SEQUENCE [LARGE SCALE GENOMIC DNA]</scope>
    <source>
        <strain evidence="3">CGMCC 4.7192</strain>
    </source>
</reference>
<evidence type="ECO:0000313" key="2">
    <source>
        <dbReference type="EMBL" id="MFD2205417.1"/>
    </source>
</evidence>
<dbReference type="Pfam" id="PF05656">
    <property type="entry name" value="DUF805"/>
    <property type="match status" value="1"/>
</dbReference>
<keyword evidence="1" id="KW-0472">Membrane</keyword>
<dbReference type="InterPro" id="IPR008523">
    <property type="entry name" value="DUF805"/>
</dbReference>
<feature type="transmembrane region" description="Helical" evidence="1">
    <location>
        <begin position="67"/>
        <end position="88"/>
    </location>
</feature>
<proteinExistence type="predicted"/>
<protein>
    <submittedName>
        <fullName evidence="2">DUF805 domain-containing protein</fullName>
    </submittedName>
</protein>
<name>A0ABW5BH69_9PROT</name>
<keyword evidence="1" id="KW-1133">Transmembrane helix</keyword>
<keyword evidence="1" id="KW-0812">Transmembrane</keyword>
<comment type="caution">
    <text evidence="2">The sequence shown here is derived from an EMBL/GenBank/DDBJ whole genome shotgun (WGS) entry which is preliminary data.</text>
</comment>
<feature type="transmembrane region" description="Helical" evidence="1">
    <location>
        <begin position="36"/>
        <end position="55"/>
    </location>
</feature>
<feature type="transmembrane region" description="Helical" evidence="1">
    <location>
        <begin position="6"/>
        <end position="29"/>
    </location>
</feature>
<gene>
    <name evidence="2" type="ORF">ACFSKO_07340</name>
</gene>